<feature type="region of interest" description="Disordered" evidence="8">
    <location>
        <begin position="150"/>
        <end position="221"/>
    </location>
</feature>
<comment type="similarity">
    <text evidence="7">Belongs to the ubiquitin-conjugating enzyme family.</text>
</comment>
<dbReference type="AlphaFoldDB" id="A0A6G0WGU0"/>
<keyword evidence="2" id="KW-0808">Transferase</keyword>
<dbReference type="Gene3D" id="3.10.110.10">
    <property type="entry name" value="Ubiquitin Conjugating Enzyme"/>
    <property type="match status" value="1"/>
</dbReference>
<dbReference type="SMART" id="SM00212">
    <property type="entry name" value="UBCc"/>
    <property type="match status" value="1"/>
</dbReference>
<evidence type="ECO:0000256" key="2">
    <source>
        <dbReference type="ARBA" id="ARBA00022679"/>
    </source>
</evidence>
<dbReference type="InterPro" id="IPR000608">
    <property type="entry name" value="UBC"/>
</dbReference>
<dbReference type="PANTHER" id="PTHR24067">
    <property type="entry name" value="UBIQUITIN-CONJUGATING ENZYME E2"/>
    <property type="match status" value="1"/>
</dbReference>
<dbReference type="InterPro" id="IPR050113">
    <property type="entry name" value="Ub_conjugating_enzyme"/>
</dbReference>
<proteinExistence type="inferred from homology"/>
<dbReference type="VEuPathDB" id="FungiDB:AeMF1_002498"/>
<protein>
    <recommendedName>
        <fullName evidence="1">E2 ubiquitin-conjugating enzyme</fullName>
        <ecNumber evidence="1">2.3.2.23</ecNumber>
    </recommendedName>
</protein>
<keyword evidence="3 7" id="KW-0547">Nucleotide-binding</keyword>
<feature type="domain" description="UBC core" evidence="9">
    <location>
        <begin position="3"/>
        <end position="153"/>
    </location>
</feature>
<evidence type="ECO:0000313" key="10">
    <source>
        <dbReference type="EMBL" id="KAF0726355.1"/>
    </source>
</evidence>
<evidence type="ECO:0000259" key="9">
    <source>
        <dbReference type="PROSITE" id="PS50127"/>
    </source>
</evidence>
<organism evidence="10 11">
    <name type="scientific">Aphanomyces euteiches</name>
    <dbReference type="NCBI Taxonomy" id="100861"/>
    <lineage>
        <taxon>Eukaryota</taxon>
        <taxon>Sar</taxon>
        <taxon>Stramenopiles</taxon>
        <taxon>Oomycota</taxon>
        <taxon>Saprolegniomycetes</taxon>
        <taxon>Saprolegniales</taxon>
        <taxon>Verrucalvaceae</taxon>
        <taxon>Aphanomyces</taxon>
    </lineage>
</organism>
<feature type="active site" description="Glycyl thioester intermediate" evidence="6">
    <location>
        <position position="87"/>
    </location>
</feature>
<evidence type="ECO:0000256" key="6">
    <source>
        <dbReference type="PROSITE-ProRule" id="PRU10133"/>
    </source>
</evidence>
<evidence type="ECO:0000256" key="5">
    <source>
        <dbReference type="ARBA" id="ARBA00022840"/>
    </source>
</evidence>
<gene>
    <name evidence="10" type="ORF">Ae201684_015377</name>
</gene>
<dbReference type="InterPro" id="IPR023313">
    <property type="entry name" value="UBQ-conjugating_AS"/>
</dbReference>
<keyword evidence="5 7" id="KW-0067">ATP-binding</keyword>
<evidence type="ECO:0000256" key="4">
    <source>
        <dbReference type="ARBA" id="ARBA00022786"/>
    </source>
</evidence>
<name>A0A6G0WGU0_9STRA</name>
<feature type="compositionally biased region" description="Acidic residues" evidence="8">
    <location>
        <begin position="170"/>
        <end position="179"/>
    </location>
</feature>
<evidence type="ECO:0000256" key="8">
    <source>
        <dbReference type="SAM" id="MobiDB-lite"/>
    </source>
</evidence>
<dbReference type="Pfam" id="PF00179">
    <property type="entry name" value="UQ_con"/>
    <property type="match status" value="1"/>
</dbReference>
<evidence type="ECO:0000256" key="3">
    <source>
        <dbReference type="ARBA" id="ARBA00022741"/>
    </source>
</evidence>
<evidence type="ECO:0000256" key="1">
    <source>
        <dbReference type="ARBA" id="ARBA00012486"/>
    </source>
</evidence>
<dbReference type="CDD" id="cd23805">
    <property type="entry name" value="UBCc_UBE2T"/>
    <property type="match status" value="1"/>
</dbReference>
<dbReference type="GO" id="GO:0061631">
    <property type="term" value="F:ubiquitin conjugating enzyme activity"/>
    <property type="evidence" value="ECO:0007669"/>
    <property type="project" value="UniProtKB-EC"/>
</dbReference>
<evidence type="ECO:0000256" key="7">
    <source>
        <dbReference type="RuleBase" id="RU362109"/>
    </source>
</evidence>
<dbReference type="FunFam" id="3.10.110.10:FF:000041">
    <property type="entry name" value="Ubiquitin-conjugating enzyme E2 T"/>
    <property type="match status" value="1"/>
</dbReference>
<keyword evidence="4 7" id="KW-0833">Ubl conjugation pathway</keyword>
<dbReference type="InterPro" id="IPR016135">
    <property type="entry name" value="UBQ-conjugating_enzyme/RWD"/>
</dbReference>
<dbReference type="PROSITE" id="PS50127">
    <property type="entry name" value="UBC_2"/>
    <property type="match status" value="1"/>
</dbReference>
<dbReference type="Proteomes" id="UP000481153">
    <property type="component" value="Unassembled WGS sequence"/>
</dbReference>
<dbReference type="GO" id="GO:0005524">
    <property type="term" value="F:ATP binding"/>
    <property type="evidence" value="ECO:0007669"/>
    <property type="project" value="UniProtKB-UniRule"/>
</dbReference>
<dbReference type="SUPFAM" id="SSF54495">
    <property type="entry name" value="UBC-like"/>
    <property type="match status" value="1"/>
</dbReference>
<sequence length="244" mass="27418">MAAMRSRMRREIEMLENDPPHGICAWPKGDKLDELEAQIQGPEGTPYEKGVFLLQITIPERYPFEPPKVHFVTPIYHPNIDNAGRICLDTLKMQPKGSWMPSVNLSTLLTTIRLLMAEPNPDDGLMPEITDLYKQNHDLFVSRATAMTAQHAQTNAMRAPQASSKAQDESKEDDSDDDNESQKSSQSSASSDNEVEQSDLDDQDDDGDDTSLPKRPRPSPALFLVATFPGMRIVCPWRYIYISP</sequence>
<dbReference type="PROSITE" id="PS00183">
    <property type="entry name" value="UBC_1"/>
    <property type="match status" value="1"/>
</dbReference>
<comment type="caution">
    <text evidence="10">The sequence shown here is derived from an EMBL/GenBank/DDBJ whole genome shotgun (WGS) entry which is preliminary data.</text>
</comment>
<feature type="compositionally biased region" description="Acidic residues" evidence="8">
    <location>
        <begin position="193"/>
        <end position="209"/>
    </location>
</feature>
<accession>A0A6G0WGU0</accession>
<evidence type="ECO:0000313" key="11">
    <source>
        <dbReference type="Proteomes" id="UP000481153"/>
    </source>
</evidence>
<reference evidence="10 11" key="1">
    <citation type="submission" date="2019-07" db="EMBL/GenBank/DDBJ databases">
        <title>Genomics analysis of Aphanomyces spp. identifies a new class of oomycete effector associated with host adaptation.</title>
        <authorList>
            <person name="Gaulin E."/>
        </authorList>
    </citation>
    <scope>NUCLEOTIDE SEQUENCE [LARGE SCALE GENOMIC DNA]</scope>
    <source>
        <strain evidence="10 11">ATCC 201684</strain>
    </source>
</reference>
<keyword evidence="11" id="KW-1185">Reference proteome</keyword>
<feature type="compositionally biased region" description="Low complexity" evidence="8">
    <location>
        <begin position="182"/>
        <end position="192"/>
    </location>
</feature>
<dbReference type="EMBL" id="VJMJ01000218">
    <property type="protein sequence ID" value="KAF0726355.1"/>
    <property type="molecule type" value="Genomic_DNA"/>
</dbReference>
<dbReference type="EC" id="2.3.2.23" evidence="1"/>